<evidence type="ECO:0000256" key="9">
    <source>
        <dbReference type="ARBA" id="ARBA00048532"/>
    </source>
</evidence>
<keyword evidence="3 10" id="KW-0560">Oxidoreductase</keyword>
<evidence type="ECO:0000256" key="10">
    <source>
        <dbReference type="RuleBase" id="RU362075"/>
    </source>
</evidence>
<dbReference type="Pfam" id="PF01593">
    <property type="entry name" value="Amino_oxidase"/>
    <property type="match status" value="1"/>
</dbReference>
<evidence type="ECO:0000256" key="2">
    <source>
        <dbReference type="ARBA" id="ARBA00022746"/>
    </source>
</evidence>
<dbReference type="EMBL" id="SLXV01000027">
    <property type="protein sequence ID" value="TCP66074.1"/>
    <property type="molecule type" value="Genomic_DNA"/>
</dbReference>
<dbReference type="InterPro" id="IPR002937">
    <property type="entry name" value="Amino_oxidase"/>
</dbReference>
<dbReference type="InterPro" id="IPR036188">
    <property type="entry name" value="FAD/NAD-bd_sf"/>
</dbReference>
<dbReference type="AlphaFoldDB" id="A0A4R2RS67"/>
<evidence type="ECO:0000259" key="11">
    <source>
        <dbReference type="Pfam" id="PF01593"/>
    </source>
</evidence>
<evidence type="ECO:0000313" key="13">
    <source>
        <dbReference type="Proteomes" id="UP000294746"/>
    </source>
</evidence>
<dbReference type="Proteomes" id="UP000294746">
    <property type="component" value="Unassembled WGS sequence"/>
</dbReference>
<dbReference type="PANTHER" id="PTHR43734:SF7">
    <property type="entry name" value="4,4'-DIAPONEUROSPORENE OXYGENASE"/>
    <property type="match status" value="1"/>
</dbReference>
<dbReference type="OrthoDB" id="9814556at2"/>
<feature type="domain" description="Amine oxidase" evidence="11">
    <location>
        <begin position="11"/>
        <end position="484"/>
    </location>
</feature>
<comment type="cofactor">
    <cofactor evidence="1">
        <name>FAD</name>
        <dbReference type="ChEBI" id="CHEBI:57692"/>
    </cofactor>
</comment>
<name>A0A4R2RS67_9BACL</name>
<comment type="caution">
    <text evidence="12">The sequence shown here is derived from an EMBL/GenBank/DDBJ whole genome shotgun (WGS) entry which is preliminary data.</text>
</comment>
<organism evidence="12 13">
    <name type="scientific">Baia soyae</name>
    <dbReference type="NCBI Taxonomy" id="1544746"/>
    <lineage>
        <taxon>Bacteria</taxon>
        <taxon>Bacillati</taxon>
        <taxon>Bacillota</taxon>
        <taxon>Bacilli</taxon>
        <taxon>Bacillales</taxon>
        <taxon>Thermoactinomycetaceae</taxon>
        <taxon>Baia</taxon>
    </lineage>
</organism>
<evidence type="ECO:0000256" key="6">
    <source>
        <dbReference type="ARBA" id="ARBA00039159"/>
    </source>
</evidence>
<dbReference type="InterPro" id="IPR014105">
    <property type="entry name" value="Carotenoid/retinoid_OxRdtase"/>
</dbReference>
<comment type="similarity">
    <text evidence="5">Belongs to the carotenoid/retinoid oxidoreductase family. CrtP subfamily.</text>
</comment>
<comment type="pathway">
    <text evidence="4">Carotenoid biosynthesis; staphyloxanthin biosynthesis; staphyloxanthin from farnesyl diphosphate: step 3/5.</text>
</comment>
<reference evidence="12 13" key="1">
    <citation type="submission" date="2019-03" db="EMBL/GenBank/DDBJ databases">
        <title>Genomic Encyclopedia of Type Strains, Phase IV (KMG-IV): sequencing the most valuable type-strain genomes for metagenomic binning, comparative biology and taxonomic classification.</title>
        <authorList>
            <person name="Goeker M."/>
        </authorList>
    </citation>
    <scope>NUCLEOTIDE SEQUENCE [LARGE SCALE GENOMIC DNA]</scope>
    <source>
        <strain evidence="12 13">DSM 46831</strain>
    </source>
</reference>
<protein>
    <recommendedName>
        <fullName evidence="6">4,4'-diaponeurosporene oxygenase</fullName>
    </recommendedName>
    <alternativeName>
        <fullName evidence="7">4,4'-diaponeurosporene oxidase</fullName>
    </alternativeName>
    <alternativeName>
        <fullName evidence="8">Carotenoid oxidase</fullName>
    </alternativeName>
</protein>
<evidence type="ECO:0000256" key="5">
    <source>
        <dbReference type="ARBA" id="ARBA00038194"/>
    </source>
</evidence>
<dbReference type="GO" id="GO:0016117">
    <property type="term" value="P:carotenoid biosynthetic process"/>
    <property type="evidence" value="ECO:0007669"/>
    <property type="project" value="UniProtKB-KW"/>
</dbReference>
<evidence type="ECO:0000256" key="4">
    <source>
        <dbReference type="ARBA" id="ARBA00037901"/>
    </source>
</evidence>
<evidence type="ECO:0000256" key="3">
    <source>
        <dbReference type="ARBA" id="ARBA00023002"/>
    </source>
</evidence>
<proteinExistence type="inferred from homology"/>
<evidence type="ECO:0000256" key="1">
    <source>
        <dbReference type="ARBA" id="ARBA00001974"/>
    </source>
</evidence>
<comment type="catalytic activity">
    <reaction evidence="9">
        <text>all-trans-4,4'-diaponeurosporene + 2 AH2 + 2 O2 = 4,4'-diaponeurosporenal + 2 A + 3 H2O</text>
        <dbReference type="Rhea" id="RHEA:56104"/>
        <dbReference type="ChEBI" id="CHEBI:13193"/>
        <dbReference type="ChEBI" id="CHEBI:15377"/>
        <dbReference type="ChEBI" id="CHEBI:15379"/>
        <dbReference type="ChEBI" id="CHEBI:17499"/>
        <dbReference type="ChEBI" id="CHEBI:62743"/>
        <dbReference type="ChEBI" id="CHEBI:79065"/>
    </reaction>
</comment>
<dbReference type="RefSeq" id="WP_131849163.1">
    <property type="nucleotide sequence ID" value="NZ_SLXV01000027.1"/>
</dbReference>
<dbReference type="PANTHER" id="PTHR43734">
    <property type="entry name" value="PHYTOENE DESATURASE"/>
    <property type="match status" value="1"/>
</dbReference>
<dbReference type="NCBIfam" id="TIGR02734">
    <property type="entry name" value="crtI_fam"/>
    <property type="match status" value="1"/>
</dbReference>
<keyword evidence="13" id="KW-1185">Reference proteome</keyword>
<accession>A0A4R2RS67</accession>
<gene>
    <name evidence="12" type="ORF">EDD57_1279</name>
</gene>
<evidence type="ECO:0000256" key="8">
    <source>
        <dbReference type="ARBA" id="ARBA00042619"/>
    </source>
</evidence>
<evidence type="ECO:0000313" key="12">
    <source>
        <dbReference type="EMBL" id="TCP66074.1"/>
    </source>
</evidence>
<keyword evidence="2 10" id="KW-0125">Carotenoid biosynthesis</keyword>
<dbReference type="SUPFAM" id="SSF51905">
    <property type="entry name" value="FAD/NAD(P)-binding domain"/>
    <property type="match status" value="1"/>
</dbReference>
<dbReference type="Gene3D" id="3.50.50.60">
    <property type="entry name" value="FAD/NAD(P)-binding domain"/>
    <property type="match status" value="2"/>
</dbReference>
<sequence>MKKGVVIGGGIAGLVSASILSAQGFEITLLERNEQLGGKCRDIRMGEYQFDFGPSTITMPWVFEQVYREAHCTLDPELRFLPLMINSRNFFLDSKFIDLTADPEYMAHQMGELCPEDRQSLVAYLHETKRMYEVVEEIFLEQSSMKWKDFLNPSMTKALFSVHAFQTMDSFHKRYFEDSRLLAMMNRHATQMGSSPYQIPATLAFPAYLEMVQGVHYIEGGNYRLIEAFARLAEDTGVKVCTQSGVEEVLVENGQVRGVRLENGDDVPADFVISNVDVRTTQESLYPEEYRKTERAEPTLSSFLMLLGTDRKWPHLHHYNRFFPADSGREYIDIFEQKQWSYSPMISICNSSYTEPERAKQGEGSNLSIMVHVPANIGNQRDENWFERYYQYRDELIYQLEGTWGLEGLEDSIEVQQLYGPKEIEAMSGAWQGSLYGPALHGRKAFLRPSMKESRFQGLYYTGGSTHPTGGAPMAAISGMTIAKIVQQDAEHKMKVNV</sequence>
<dbReference type="GO" id="GO:0016491">
    <property type="term" value="F:oxidoreductase activity"/>
    <property type="evidence" value="ECO:0007669"/>
    <property type="project" value="UniProtKB-KW"/>
</dbReference>
<evidence type="ECO:0000256" key="7">
    <source>
        <dbReference type="ARBA" id="ARBA00041900"/>
    </source>
</evidence>